<proteinExistence type="predicted"/>
<sequence>MSDTTFHLKKSLVPGQAIGYWQLGGITEERFDVPDQPMKGEMDPFFFLTKHKNFIPHEYPCRTIFAEQYRGKRPEVRGAFEASRWWLPFGSPRLDLSGFWFRPTRLATWARTSIEADAAGPAKIRLGTCGGAVVVLNGTEIGWMAPYSRNLEAKAEFELPLNAGLNDITIFFDDLAERDARYFFQLDYLSGPTAHVALPVPCPSAAAADIETALDGMHFDSTAYFEGDITLNFAAALPLDVKVNVAVEGDFMSTERFDHDFVLKAGDNRLVIGPSEETPADFRHFRITLNAGGFVASRSLGVEICHAGRQGRPPGTLADRITETLDEISGFSERDTVRAFARLASGRSGADTDAMIEEILPSIEDCHDCADFSLVPLIWSRTAWGQDIGQKTRGRIDQAILNFRYWMDEPGNDVQWYFSENHALLFHTSAYLAGHLFPEATFRRSGRKGSEQSAVGAARVRAWLDHFEAWEMAEFNSAPYFPIDLKGLTALAALSPDADIAERARKGIIRLCEVIARSAHQGMVTAAQGRSYEHTLCAGRSLELSGVARLLWSKGWYGRRVHALPQLAVCLRDHGLVVPEALATVACHQDEANHQEWRFAQGENRFAALYHYKGRHFAIGSAAHYRWNEWGYQETVLHLRLGQRPEAAIWINHPGETIQFGYGRPSFWGGCGTLPRAHQYRGLAVLDFATVSEQPDFTHAWFPVAEFDESVVKGKRALARSGRGAVILIGGSDLTPVADGPSANAELRQTGHKTRWIVRVCEATDLAGVETSFASLAVEESADGAFVVDDPEYGRVVFRDDGTTEAEGRTIAAKDFTVAGEVTMLAAG</sequence>
<evidence type="ECO:0000313" key="1">
    <source>
        <dbReference type="EMBL" id="KOF14983.1"/>
    </source>
</evidence>
<reference evidence="2" key="1">
    <citation type="submission" date="2015-07" db="EMBL/GenBank/DDBJ databases">
        <title>Whole genome sequence of an Ensifer adhaerens strain isolated from a cave pool in the Wind Cave National Park.</title>
        <authorList>
            <person name="Eng W.W.H."/>
            <person name="Gan H.M."/>
            <person name="Barton H.A."/>
            <person name="Savka M.A."/>
        </authorList>
    </citation>
    <scope>NUCLEOTIDE SEQUENCE [LARGE SCALE GENOMIC DNA]</scope>
    <source>
        <strain evidence="2">SD006</strain>
    </source>
</reference>
<gene>
    <name evidence="1" type="ORF">AC244_25345</name>
</gene>
<dbReference type="RefSeq" id="WP_053251583.1">
    <property type="nucleotide sequence ID" value="NZ_LGAP01000023.1"/>
</dbReference>
<dbReference type="EMBL" id="LGAP01000023">
    <property type="protein sequence ID" value="KOF14983.1"/>
    <property type="molecule type" value="Genomic_DNA"/>
</dbReference>
<name>A0A0L8BK77_ENSAD</name>
<dbReference type="OrthoDB" id="1029638at2"/>
<accession>A0A0L8BK77</accession>
<evidence type="ECO:0000313" key="2">
    <source>
        <dbReference type="Proteomes" id="UP000037425"/>
    </source>
</evidence>
<organism evidence="1 2">
    <name type="scientific">Ensifer adhaerens</name>
    <name type="common">Sinorhizobium morelense</name>
    <dbReference type="NCBI Taxonomy" id="106592"/>
    <lineage>
        <taxon>Bacteria</taxon>
        <taxon>Pseudomonadati</taxon>
        <taxon>Pseudomonadota</taxon>
        <taxon>Alphaproteobacteria</taxon>
        <taxon>Hyphomicrobiales</taxon>
        <taxon>Rhizobiaceae</taxon>
        <taxon>Sinorhizobium/Ensifer group</taxon>
        <taxon>Ensifer</taxon>
    </lineage>
</organism>
<protein>
    <submittedName>
        <fullName evidence="1">Uncharacterized protein</fullName>
    </submittedName>
</protein>
<dbReference type="AlphaFoldDB" id="A0A0L8BK77"/>
<comment type="caution">
    <text evidence="1">The sequence shown here is derived from an EMBL/GenBank/DDBJ whole genome shotgun (WGS) entry which is preliminary data.</text>
</comment>
<dbReference type="Proteomes" id="UP000037425">
    <property type="component" value="Unassembled WGS sequence"/>
</dbReference>
<dbReference type="PATRIC" id="fig|106592.7.peg.3823"/>